<dbReference type="InterPro" id="IPR002347">
    <property type="entry name" value="SDR_fam"/>
</dbReference>
<dbReference type="SUPFAM" id="SSF51735">
    <property type="entry name" value="NAD(P)-binding Rossmann-fold domains"/>
    <property type="match status" value="1"/>
</dbReference>
<dbReference type="Proteomes" id="UP000516134">
    <property type="component" value="Chromosome"/>
</dbReference>
<dbReference type="Gene3D" id="3.40.50.720">
    <property type="entry name" value="NAD(P)-binding Rossmann-like Domain"/>
    <property type="match status" value="1"/>
</dbReference>
<comment type="similarity">
    <text evidence="1">Belongs to the short-chain dehydrogenases/reductases (SDR) family.</text>
</comment>
<evidence type="ECO:0000259" key="3">
    <source>
        <dbReference type="SMART" id="SM00822"/>
    </source>
</evidence>
<dbReference type="EMBL" id="CP060780">
    <property type="protein sequence ID" value="QNP44446.1"/>
    <property type="molecule type" value="Genomic_DNA"/>
</dbReference>
<dbReference type="PROSITE" id="PS00061">
    <property type="entry name" value="ADH_SHORT"/>
    <property type="match status" value="1"/>
</dbReference>
<proteinExistence type="inferred from homology"/>
<keyword evidence="2" id="KW-0560">Oxidoreductase</keyword>
<protein>
    <submittedName>
        <fullName evidence="4">SDR family oxidoreductase</fullName>
    </submittedName>
</protein>
<dbReference type="SMART" id="SM00822">
    <property type="entry name" value="PKS_KR"/>
    <property type="match status" value="1"/>
</dbReference>
<dbReference type="InterPro" id="IPR051122">
    <property type="entry name" value="SDR_DHRS6-like"/>
</dbReference>
<dbReference type="PANTHER" id="PTHR43477:SF1">
    <property type="entry name" value="DIHYDROANTICAPSIN 7-DEHYDROGENASE"/>
    <property type="match status" value="1"/>
</dbReference>
<sequence>MGEAVARRLAQDGFSVVVAGRRREPLEKLAAEIDADVLTCDVTNEDSIEAMIDAAGPLDVGINTAGTTDVGSIAKIKRERVEAQFALHVTGNLLFMKHAVARMGDGGSIILFSSLTARVPGTGLAAYAGAKAALEHIVRIAALEFGPRSIRVNAVAPGFTRTPMTEAFLADERIAGIYKNETALGQLTEPAQVASAVAWLASDDCFTTGETIAVSGGAQLLRLPTGAELRG</sequence>
<evidence type="ECO:0000256" key="1">
    <source>
        <dbReference type="ARBA" id="ARBA00006484"/>
    </source>
</evidence>
<evidence type="ECO:0000313" key="5">
    <source>
        <dbReference type="Proteomes" id="UP000516134"/>
    </source>
</evidence>
<keyword evidence="5" id="KW-1185">Reference proteome</keyword>
<dbReference type="InterPro" id="IPR057326">
    <property type="entry name" value="KR_dom"/>
</dbReference>
<reference evidence="4 5" key="1">
    <citation type="submission" date="2020-08" db="EMBL/GenBank/DDBJ databases">
        <title>Genome sequence of Sphingomonas daechungensis KACC 18115T.</title>
        <authorList>
            <person name="Hyun D.-W."/>
            <person name="Bae J.-W."/>
        </authorList>
    </citation>
    <scope>NUCLEOTIDE SEQUENCE [LARGE SCALE GENOMIC DNA]</scope>
    <source>
        <strain evidence="4 5">KACC 18115</strain>
    </source>
</reference>
<evidence type="ECO:0000256" key="2">
    <source>
        <dbReference type="ARBA" id="ARBA00023002"/>
    </source>
</evidence>
<organism evidence="4 5">
    <name type="scientific">Sphingomonas daechungensis</name>
    <dbReference type="NCBI Taxonomy" id="1176646"/>
    <lineage>
        <taxon>Bacteria</taxon>
        <taxon>Pseudomonadati</taxon>
        <taxon>Pseudomonadota</taxon>
        <taxon>Alphaproteobacteria</taxon>
        <taxon>Sphingomonadales</taxon>
        <taxon>Sphingomonadaceae</taxon>
        <taxon>Sphingomonas</taxon>
    </lineage>
</organism>
<evidence type="ECO:0000313" key="4">
    <source>
        <dbReference type="EMBL" id="QNP44446.1"/>
    </source>
</evidence>
<dbReference type="InterPro" id="IPR036291">
    <property type="entry name" value="NAD(P)-bd_dom_sf"/>
</dbReference>
<dbReference type="InterPro" id="IPR020904">
    <property type="entry name" value="Sc_DH/Rdtase_CS"/>
</dbReference>
<name>A0ABX6T4S7_9SPHN</name>
<gene>
    <name evidence="4" type="ORF">H9L15_09805</name>
</gene>
<dbReference type="PANTHER" id="PTHR43477">
    <property type="entry name" value="DIHYDROANTICAPSIN 7-DEHYDROGENASE"/>
    <property type="match status" value="1"/>
</dbReference>
<dbReference type="PRINTS" id="PR00081">
    <property type="entry name" value="GDHRDH"/>
</dbReference>
<feature type="domain" description="Ketoreductase" evidence="3">
    <location>
        <begin position="2"/>
        <end position="158"/>
    </location>
</feature>
<dbReference type="Pfam" id="PF13561">
    <property type="entry name" value="adh_short_C2"/>
    <property type="match status" value="1"/>
</dbReference>
<accession>A0ABX6T4S7</accession>